<evidence type="ECO:0000256" key="1">
    <source>
        <dbReference type="SAM" id="MobiDB-lite"/>
    </source>
</evidence>
<gene>
    <name evidence="2" type="ORF">GCM10023235_71370</name>
</gene>
<feature type="region of interest" description="Disordered" evidence="1">
    <location>
        <begin position="1"/>
        <end position="43"/>
    </location>
</feature>
<organism evidence="2 3">
    <name type="scientific">Kitasatospora terrestris</name>
    <dbReference type="NCBI Taxonomy" id="258051"/>
    <lineage>
        <taxon>Bacteria</taxon>
        <taxon>Bacillati</taxon>
        <taxon>Actinomycetota</taxon>
        <taxon>Actinomycetes</taxon>
        <taxon>Kitasatosporales</taxon>
        <taxon>Streptomycetaceae</taxon>
        <taxon>Kitasatospora</taxon>
    </lineage>
</organism>
<reference evidence="3" key="1">
    <citation type="journal article" date="2019" name="Int. J. Syst. Evol. Microbiol.">
        <title>The Global Catalogue of Microorganisms (GCM) 10K type strain sequencing project: providing services to taxonomists for standard genome sequencing and annotation.</title>
        <authorList>
            <consortium name="The Broad Institute Genomics Platform"/>
            <consortium name="The Broad Institute Genome Sequencing Center for Infectious Disease"/>
            <person name="Wu L."/>
            <person name="Ma J."/>
        </authorList>
    </citation>
    <scope>NUCLEOTIDE SEQUENCE [LARGE SCALE GENOMIC DNA]</scope>
    <source>
        <strain evidence="3">JCM 13006</strain>
    </source>
</reference>
<evidence type="ECO:0000313" key="3">
    <source>
        <dbReference type="Proteomes" id="UP001501752"/>
    </source>
</evidence>
<feature type="region of interest" description="Disordered" evidence="1">
    <location>
        <begin position="92"/>
        <end position="126"/>
    </location>
</feature>
<feature type="region of interest" description="Disordered" evidence="1">
    <location>
        <begin position="276"/>
        <end position="339"/>
    </location>
</feature>
<accession>A0ABP9EL77</accession>
<evidence type="ECO:0008006" key="4">
    <source>
        <dbReference type="Google" id="ProtNLM"/>
    </source>
</evidence>
<dbReference type="EMBL" id="BAABIS010000001">
    <property type="protein sequence ID" value="GAA4880842.1"/>
    <property type="molecule type" value="Genomic_DNA"/>
</dbReference>
<dbReference type="Proteomes" id="UP001501752">
    <property type="component" value="Unassembled WGS sequence"/>
</dbReference>
<feature type="compositionally biased region" description="Pro residues" evidence="1">
    <location>
        <begin position="17"/>
        <end position="30"/>
    </location>
</feature>
<comment type="caution">
    <text evidence="2">The sequence shown here is derived from an EMBL/GenBank/DDBJ whole genome shotgun (WGS) entry which is preliminary data.</text>
</comment>
<feature type="compositionally biased region" description="Low complexity" evidence="1">
    <location>
        <begin position="1"/>
        <end position="16"/>
    </location>
</feature>
<feature type="compositionally biased region" description="Low complexity" evidence="1">
    <location>
        <begin position="310"/>
        <end position="330"/>
    </location>
</feature>
<proteinExistence type="predicted"/>
<sequence>MQALPPRAPRTALPRAPRAPPAVRPAPPPGVGGRPGHVVQTDPFTARSRKAPFDVRTWPLRAALLRCVLLGLLAAVAATGCQASGGLDDAGATRPIKAHPSPQQLWPAAETSAPASPRASVDQQPPVPLPGLAVGALTELDARAVLAKDPDLGAGEQAALAGGCDGCAVRPAQYRDLNGDGSPELLTAVVTGTGTGAAGGTGSGAGRAVLHVYTQHGRDVLPVLALTALPGFTAETVGADLVVHEPTGPLAETSSTYRWNTVRMAFVDRRIKATGPAADAPGCLPDPTSVPSPVPSAAPSRSPAQREEPSVAPTPAAPASRSAPNGGAAPTARPTPTRY</sequence>
<evidence type="ECO:0000313" key="2">
    <source>
        <dbReference type="EMBL" id="GAA4880842.1"/>
    </source>
</evidence>
<name>A0ABP9EL77_9ACTN</name>
<keyword evidence="3" id="KW-1185">Reference proteome</keyword>
<protein>
    <recommendedName>
        <fullName evidence="4">Lipoprotein</fullName>
    </recommendedName>
</protein>